<dbReference type="InterPro" id="IPR011001">
    <property type="entry name" value="Saposin-like"/>
</dbReference>
<feature type="domain" description="Saposin B-type" evidence="3">
    <location>
        <begin position="30"/>
        <end position="108"/>
    </location>
</feature>
<evidence type="ECO:0000259" key="3">
    <source>
        <dbReference type="PROSITE" id="PS50015"/>
    </source>
</evidence>
<keyword evidence="2" id="KW-0732">Signal</keyword>
<keyword evidence="5" id="KW-1185">Reference proteome</keyword>
<dbReference type="SMART" id="SM00741">
    <property type="entry name" value="SapB"/>
    <property type="match status" value="1"/>
</dbReference>
<gene>
    <name evidence="4" type="ORF">PFISCL1PPCAC_24167</name>
</gene>
<evidence type="ECO:0000256" key="1">
    <source>
        <dbReference type="ARBA" id="ARBA00023157"/>
    </source>
</evidence>
<dbReference type="AlphaFoldDB" id="A0AAV5WMN0"/>
<evidence type="ECO:0000313" key="5">
    <source>
        <dbReference type="Proteomes" id="UP001432322"/>
    </source>
</evidence>
<accession>A0AAV5WMN0</accession>
<dbReference type="Proteomes" id="UP001432322">
    <property type="component" value="Unassembled WGS sequence"/>
</dbReference>
<evidence type="ECO:0000313" key="4">
    <source>
        <dbReference type="EMBL" id="GMT32870.1"/>
    </source>
</evidence>
<organism evidence="4 5">
    <name type="scientific">Pristionchus fissidentatus</name>
    <dbReference type="NCBI Taxonomy" id="1538716"/>
    <lineage>
        <taxon>Eukaryota</taxon>
        <taxon>Metazoa</taxon>
        <taxon>Ecdysozoa</taxon>
        <taxon>Nematoda</taxon>
        <taxon>Chromadorea</taxon>
        <taxon>Rhabditida</taxon>
        <taxon>Rhabditina</taxon>
        <taxon>Diplogasteromorpha</taxon>
        <taxon>Diplogasteroidea</taxon>
        <taxon>Neodiplogasteridae</taxon>
        <taxon>Pristionchus</taxon>
    </lineage>
</organism>
<feature type="chain" id="PRO_5043786701" description="Saposin B-type domain-containing protein" evidence="2">
    <location>
        <begin position="17"/>
        <end position="108"/>
    </location>
</feature>
<reference evidence="4" key="1">
    <citation type="submission" date="2023-10" db="EMBL/GenBank/DDBJ databases">
        <title>Genome assembly of Pristionchus species.</title>
        <authorList>
            <person name="Yoshida K."/>
            <person name="Sommer R.J."/>
        </authorList>
    </citation>
    <scope>NUCLEOTIDE SEQUENCE</scope>
    <source>
        <strain evidence="4">RS5133</strain>
    </source>
</reference>
<sequence length="108" mass="11719">MRSLLLLFAFVAVTLSTSIQNGQRADAVLDGMFCPICKDLIKGAEGMGEDELLDYIAGFVKTECDKLPLKKLQQDCFDAIMGKSQQIFDGLLSGHASPDALCKDITLC</sequence>
<dbReference type="InterPro" id="IPR008139">
    <property type="entry name" value="SaposinB_dom"/>
</dbReference>
<comment type="caution">
    <text evidence="4">The sequence shown here is derived from an EMBL/GenBank/DDBJ whole genome shotgun (WGS) entry which is preliminary data.</text>
</comment>
<feature type="signal peptide" evidence="2">
    <location>
        <begin position="1"/>
        <end position="16"/>
    </location>
</feature>
<dbReference type="Gene3D" id="1.10.225.10">
    <property type="entry name" value="Saposin-like"/>
    <property type="match status" value="1"/>
</dbReference>
<name>A0AAV5WMN0_9BILA</name>
<dbReference type="EMBL" id="BTSY01000006">
    <property type="protein sequence ID" value="GMT32870.1"/>
    <property type="molecule type" value="Genomic_DNA"/>
</dbReference>
<keyword evidence="1" id="KW-1015">Disulfide bond</keyword>
<dbReference type="PROSITE" id="PS50015">
    <property type="entry name" value="SAP_B"/>
    <property type="match status" value="1"/>
</dbReference>
<proteinExistence type="predicted"/>
<dbReference type="SUPFAM" id="SSF47862">
    <property type="entry name" value="Saposin"/>
    <property type="match status" value="1"/>
</dbReference>
<protein>
    <recommendedName>
        <fullName evidence="3">Saposin B-type domain-containing protein</fullName>
    </recommendedName>
</protein>
<evidence type="ECO:0000256" key="2">
    <source>
        <dbReference type="SAM" id="SignalP"/>
    </source>
</evidence>